<dbReference type="PANTHER" id="PTHR33908:SF11">
    <property type="entry name" value="MEMBRANE PROTEIN"/>
    <property type="match status" value="1"/>
</dbReference>
<keyword evidence="10" id="KW-1185">Reference proteome</keyword>
<comment type="caution">
    <text evidence="9">The sequence shown here is derived from an EMBL/GenBank/DDBJ whole genome shotgun (WGS) entry which is preliminary data.</text>
</comment>
<keyword evidence="5 8" id="KW-0812">Transmembrane</keyword>
<name>A0ABT2BRF8_9BURK</name>
<evidence type="ECO:0000256" key="6">
    <source>
        <dbReference type="ARBA" id="ARBA00022989"/>
    </source>
</evidence>
<sequence length="565" mass="63314">MDLPLQPKVDASLPLRVKRWPLDEVLDERYPLTPRQYWTLCAAACAIALLVRLPALASRSLWLDEAYSAWFSAVPLHELWTRVPLYETHPPFYYTLLKGWRLLAGSSEAGLRSLSVLASLATVLFMALAPRLARLGPLAERVGLLGALFLALNAGNVQFAQDARPYAMQTLTAAVAIFCSFMLLHESRAGFSRRAWTWAGLLAVSAGLTLWLHNTGIFVAFGIWTGLACALTRQAPQRRGQQLAIVGAAGLGAFLIWLPFLPMFLKQGEGVSQLAYWIKFTPSGLPSAWVLAAGGKAIKAPAVLLGLAGIYWLWQRRRDLAWHLVLLFAVAPLTMAAYSYFIKPIFLARLFEWLAPLMMATMALGAFALRPPLRKLAIAITLAAMSWATYRYYFKIMENWREMVTMIAARAQPGDLVIAFPNEVQPSIDYYLARTHMAAEIVYLPRPFPAPGMDRRYVGNLGAPAVDLPDVERVRAIVPHYRRIWLIERRPDLYDPSESVAQEIERRFAPVEVFEDIGAQITLFVPRQQVAHGTQPRHYGPVAEFKAQQARRLREESATVEPRQP</sequence>
<feature type="transmembrane region" description="Helical" evidence="8">
    <location>
        <begin position="376"/>
        <end position="394"/>
    </location>
</feature>
<dbReference type="InterPro" id="IPR050297">
    <property type="entry name" value="LipidA_mod_glycosyltrf_83"/>
</dbReference>
<proteinExistence type="predicted"/>
<dbReference type="EMBL" id="JANUGV010000014">
    <property type="protein sequence ID" value="MCS0611097.1"/>
    <property type="molecule type" value="Genomic_DNA"/>
</dbReference>
<dbReference type="PANTHER" id="PTHR33908">
    <property type="entry name" value="MANNOSYLTRANSFERASE YKCB-RELATED"/>
    <property type="match status" value="1"/>
</dbReference>
<evidence type="ECO:0000313" key="10">
    <source>
        <dbReference type="Proteomes" id="UP001205861"/>
    </source>
</evidence>
<feature type="transmembrane region" description="Helical" evidence="8">
    <location>
        <begin position="243"/>
        <end position="262"/>
    </location>
</feature>
<evidence type="ECO:0000256" key="8">
    <source>
        <dbReference type="SAM" id="Phobius"/>
    </source>
</evidence>
<keyword evidence="6 8" id="KW-1133">Transmembrane helix</keyword>
<feature type="transmembrane region" description="Helical" evidence="8">
    <location>
        <begin position="353"/>
        <end position="370"/>
    </location>
</feature>
<evidence type="ECO:0000256" key="5">
    <source>
        <dbReference type="ARBA" id="ARBA00022692"/>
    </source>
</evidence>
<feature type="transmembrane region" description="Helical" evidence="8">
    <location>
        <begin position="320"/>
        <end position="341"/>
    </location>
</feature>
<accession>A0ABT2BRF8</accession>
<comment type="subcellular location">
    <subcellularLocation>
        <location evidence="1">Cell membrane</location>
        <topology evidence="1">Multi-pass membrane protein</topology>
    </subcellularLocation>
</comment>
<keyword evidence="4 9" id="KW-0808">Transferase</keyword>
<keyword evidence="2" id="KW-1003">Cell membrane</keyword>
<evidence type="ECO:0000256" key="2">
    <source>
        <dbReference type="ARBA" id="ARBA00022475"/>
    </source>
</evidence>
<keyword evidence="7 8" id="KW-0472">Membrane</keyword>
<feature type="transmembrane region" description="Helical" evidence="8">
    <location>
        <begin position="218"/>
        <end position="236"/>
    </location>
</feature>
<dbReference type="GO" id="GO:0016757">
    <property type="term" value="F:glycosyltransferase activity"/>
    <property type="evidence" value="ECO:0007669"/>
    <property type="project" value="UniProtKB-KW"/>
</dbReference>
<gene>
    <name evidence="9" type="ORF">NX773_23330</name>
</gene>
<dbReference type="Proteomes" id="UP001205861">
    <property type="component" value="Unassembled WGS sequence"/>
</dbReference>
<evidence type="ECO:0000256" key="1">
    <source>
        <dbReference type="ARBA" id="ARBA00004651"/>
    </source>
</evidence>
<evidence type="ECO:0000256" key="7">
    <source>
        <dbReference type="ARBA" id="ARBA00023136"/>
    </source>
</evidence>
<reference evidence="9 10" key="1">
    <citation type="submission" date="2022-08" db="EMBL/GenBank/DDBJ databases">
        <title>Reclassification of Massilia species as members of the genera Telluria, Duganella, Pseudoduganella, Mokoshia gen. nov. and Zemynaea gen. nov. using orthogonal and non-orthogonal genome-based approaches.</title>
        <authorList>
            <person name="Bowman J.P."/>
        </authorList>
    </citation>
    <scope>NUCLEOTIDE SEQUENCE [LARGE SCALE GENOMIC DNA]</scope>
    <source>
        <strain evidence="9 10">JCM 31607</strain>
    </source>
</reference>
<evidence type="ECO:0000313" key="9">
    <source>
        <dbReference type="EMBL" id="MCS0611097.1"/>
    </source>
</evidence>
<organism evidence="9 10">
    <name type="scientific">Massilia solisilvae</name>
    <dbReference type="NCBI Taxonomy" id="1811225"/>
    <lineage>
        <taxon>Bacteria</taxon>
        <taxon>Pseudomonadati</taxon>
        <taxon>Pseudomonadota</taxon>
        <taxon>Betaproteobacteria</taxon>
        <taxon>Burkholderiales</taxon>
        <taxon>Oxalobacteraceae</taxon>
        <taxon>Telluria group</taxon>
        <taxon>Massilia</taxon>
    </lineage>
</organism>
<evidence type="ECO:0000256" key="4">
    <source>
        <dbReference type="ARBA" id="ARBA00022679"/>
    </source>
</evidence>
<dbReference type="RefSeq" id="WP_258858626.1">
    <property type="nucleotide sequence ID" value="NZ_JANUGV010000014.1"/>
</dbReference>
<dbReference type="EC" id="2.4.-.-" evidence="9"/>
<keyword evidence="3 9" id="KW-0328">Glycosyltransferase</keyword>
<protein>
    <submittedName>
        <fullName evidence="9">Glycosyltransferase family 39 protein</fullName>
        <ecNumber evidence="9">2.4.-.-</ecNumber>
    </submittedName>
</protein>
<evidence type="ECO:0000256" key="3">
    <source>
        <dbReference type="ARBA" id="ARBA00022676"/>
    </source>
</evidence>